<evidence type="ECO:0000313" key="2">
    <source>
        <dbReference type="EMBL" id="GGQ21016.1"/>
    </source>
</evidence>
<comment type="caution">
    <text evidence="2">The sequence shown here is derived from an EMBL/GenBank/DDBJ whole genome shotgun (WGS) entry which is preliminary data.</text>
</comment>
<protein>
    <submittedName>
        <fullName evidence="2">Uncharacterized protein</fullName>
    </submittedName>
</protein>
<gene>
    <name evidence="2" type="ORF">GCM10010249_44590</name>
</gene>
<evidence type="ECO:0000256" key="1">
    <source>
        <dbReference type="SAM" id="MobiDB-lite"/>
    </source>
</evidence>
<organism evidence="2 3">
    <name type="scientific">Streptomyces roseolilacinus</name>
    <dbReference type="NCBI Taxonomy" id="66904"/>
    <lineage>
        <taxon>Bacteria</taxon>
        <taxon>Bacillati</taxon>
        <taxon>Actinomycetota</taxon>
        <taxon>Actinomycetes</taxon>
        <taxon>Kitasatosporales</taxon>
        <taxon>Streptomycetaceae</taxon>
        <taxon>Streptomyces</taxon>
    </lineage>
</organism>
<feature type="region of interest" description="Disordered" evidence="1">
    <location>
        <begin position="1"/>
        <end position="26"/>
    </location>
</feature>
<reference evidence="2" key="2">
    <citation type="submission" date="2020-09" db="EMBL/GenBank/DDBJ databases">
        <authorList>
            <person name="Sun Q."/>
            <person name="Ohkuma M."/>
        </authorList>
    </citation>
    <scope>NUCLEOTIDE SEQUENCE</scope>
    <source>
        <strain evidence="2">JCM 4335</strain>
    </source>
</reference>
<name>A0A918B359_9ACTN</name>
<evidence type="ECO:0000313" key="3">
    <source>
        <dbReference type="Proteomes" id="UP000654123"/>
    </source>
</evidence>
<accession>A0A918B359</accession>
<dbReference type="EMBL" id="BMSV01000009">
    <property type="protein sequence ID" value="GGQ21016.1"/>
    <property type="molecule type" value="Genomic_DNA"/>
</dbReference>
<proteinExistence type="predicted"/>
<dbReference type="Proteomes" id="UP000654123">
    <property type="component" value="Unassembled WGS sequence"/>
</dbReference>
<sequence>MVGASDLSQMDRQLPPLRRPDSGSPDRIGVIIVITSRNPHKISHPARAVVPEAAGRQEEAAPRVPVAH</sequence>
<keyword evidence="3" id="KW-1185">Reference proteome</keyword>
<reference evidence="2" key="1">
    <citation type="journal article" date="2014" name="Int. J. Syst. Evol. Microbiol.">
        <title>Complete genome sequence of Corynebacterium casei LMG S-19264T (=DSM 44701T), isolated from a smear-ripened cheese.</title>
        <authorList>
            <consortium name="US DOE Joint Genome Institute (JGI-PGF)"/>
            <person name="Walter F."/>
            <person name="Albersmeier A."/>
            <person name="Kalinowski J."/>
            <person name="Ruckert C."/>
        </authorList>
    </citation>
    <scope>NUCLEOTIDE SEQUENCE</scope>
    <source>
        <strain evidence="2">JCM 4335</strain>
    </source>
</reference>
<feature type="compositionally biased region" description="Polar residues" evidence="1">
    <location>
        <begin position="1"/>
        <end position="11"/>
    </location>
</feature>
<dbReference type="AlphaFoldDB" id="A0A918B359"/>